<sequence length="825" mass="91509">MDIYVALLSVVLIAKPVFGFGIDPDYQIDIINELDFANATFGITQVAGLHKNSKAFLFRDVGRAVHAPAHITEKVVQLFRSKSEFTFLASIQQKSSTSGVIFSIHESEHSYFELESSGLWEEIRYHYSYKGKPRSESFPYRLADGQWHKIALSISATHLLLHVDCNRIYERVIDPPQMDLTLGSGVWLGQHSHKHGFFKGTIQDVKLIFAPNGYITQCPNLNRTCPTCSDFLSLVQGIMDLQELLAKMTLKLNYAESRLTQLEGCRCDRTCSANGVDYRDKELWVEPENCRNCVCMNGVVECRRIFCPPANCSEDSLPVHVVGTCCKKCRPKCTYMAQTLSEGQRLLMKSCTECKNGLMVRVTENCPELNCTLKEQILPDNRCCNVCKGYDFCAEGLICGENSECKNRNTRAECECKSGFASIHGDSTYCEDIDECAVQRHYCQANTACVNVPGSHRCDCLPAFIRVDDYSCTEHDECASGQSSCDDNAICTNTIRGHLCTCKPGYVGNGSICTAFCEEGCRSGGTCVSPNTCICPPGFTGRHCETDIDECAEGLIQCHNHSRCVNLPGWYHCECRNGFHDNGSYLIHGSSCIDVDECATQTHTCWNDSVCVNLPGGFDCMCTSGPACSGDCLHEEGLKHNGQEWNLSLDRCSLCSCKDGRTFCRRRECDCVDPEADLFCCPECDSRKSSQCLHQSGHTLYNSKDSWIYSCQQCRCLEGEVDCWPLACPVLACKYSALAEGECCPHCVTDPCLADNIAYDIMQTCQDPAGITRLSSATWPMPGSPCTTCKCKVTTITTHLLPDTDTHTHTGARKSTYICTHTLTQ</sequence>
<keyword evidence="6" id="KW-0325">Glycoprotein</keyword>
<evidence type="ECO:0000256" key="3">
    <source>
        <dbReference type="ARBA" id="ARBA00022737"/>
    </source>
</evidence>
<feature type="domain" description="EGF-like" evidence="9">
    <location>
        <begin position="547"/>
        <end position="585"/>
    </location>
</feature>
<dbReference type="Pfam" id="PF00093">
    <property type="entry name" value="VWC"/>
    <property type="match status" value="2"/>
</dbReference>
<name>A0A8C7UH66_ONCMY</name>
<dbReference type="InterPro" id="IPR013320">
    <property type="entry name" value="ConA-like_dom_sf"/>
</dbReference>
<dbReference type="Gene3D" id="6.20.200.20">
    <property type="match status" value="2"/>
</dbReference>
<dbReference type="PROSITE" id="PS00010">
    <property type="entry name" value="ASX_HYDROXYL"/>
    <property type="match status" value="2"/>
</dbReference>
<dbReference type="GO" id="GO:0005509">
    <property type="term" value="F:calcium ion binding"/>
    <property type="evidence" value="ECO:0007669"/>
    <property type="project" value="InterPro"/>
</dbReference>
<dbReference type="SUPFAM" id="SSF49899">
    <property type="entry name" value="Concanavalin A-like lectins/glucanases"/>
    <property type="match status" value="1"/>
</dbReference>
<dbReference type="InterPro" id="IPR049883">
    <property type="entry name" value="NOTCH1_EGF-like"/>
</dbReference>
<keyword evidence="12" id="KW-1185">Reference proteome</keyword>
<evidence type="ECO:0000256" key="8">
    <source>
        <dbReference type="SAM" id="SignalP"/>
    </source>
</evidence>
<dbReference type="FunFam" id="2.60.120.200:FF:000015">
    <property type="entry name" value="protein kinase C-binding protein NELL1"/>
    <property type="match status" value="1"/>
</dbReference>
<dbReference type="SUPFAM" id="SSF57196">
    <property type="entry name" value="EGF/Laminin"/>
    <property type="match status" value="2"/>
</dbReference>
<dbReference type="GO" id="GO:0005737">
    <property type="term" value="C:cytoplasm"/>
    <property type="evidence" value="ECO:0007669"/>
    <property type="project" value="TreeGrafter"/>
</dbReference>
<evidence type="ECO:0000256" key="5">
    <source>
        <dbReference type="ARBA" id="ARBA00023157"/>
    </source>
</evidence>
<dbReference type="GO" id="GO:0045667">
    <property type="term" value="P:regulation of osteoblast differentiation"/>
    <property type="evidence" value="ECO:0007669"/>
    <property type="project" value="TreeGrafter"/>
</dbReference>
<dbReference type="PROSITE" id="PS00022">
    <property type="entry name" value="EGF_1"/>
    <property type="match status" value="1"/>
</dbReference>
<dbReference type="SMART" id="SM00179">
    <property type="entry name" value="EGF_CA"/>
    <property type="match status" value="6"/>
</dbReference>
<reference evidence="11" key="1">
    <citation type="submission" date="2020-07" db="EMBL/GenBank/DDBJ databases">
        <title>A long reads based de novo assembly of the rainbow trout Arlee double haploid line genome.</title>
        <authorList>
            <person name="Gao G."/>
            <person name="Palti Y."/>
        </authorList>
    </citation>
    <scope>NUCLEOTIDE SEQUENCE [LARGE SCALE GENOMIC DNA]</scope>
</reference>
<dbReference type="GO" id="GO:0008201">
    <property type="term" value="F:heparin binding"/>
    <property type="evidence" value="ECO:0007669"/>
    <property type="project" value="TreeGrafter"/>
</dbReference>
<evidence type="ECO:0000259" key="10">
    <source>
        <dbReference type="PROSITE" id="PS50184"/>
    </source>
</evidence>
<evidence type="ECO:0000256" key="6">
    <source>
        <dbReference type="ARBA" id="ARBA00023180"/>
    </source>
</evidence>
<dbReference type="PROSITE" id="PS50026">
    <property type="entry name" value="EGF_3"/>
    <property type="match status" value="5"/>
</dbReference>
<feature type="domain" description="EGF-like" evidence="9">
    <location>
        <begin position="594"/>
        <end position="629"/>
    </location>
</feature>
<dbReference type="Pfam" id="PF07645">
    <property type="entry name" value="EGF_CA"/>
    <property type="match status" value="3"/>
</dbReference>
<dbReference type="FunFam" id="2.10.25.10:FF:000038">
    <property type="entry name" value="Fibrillin 2"/>
    <property type="match status" value="3"/>
</dbReference>
<dbReference type="InterPro" id="IPR051586">
    <property type="entry name" value="PKC-binding_NELL"/>
</dbReference>
<dbReference type="PANTHER" id="PTHR24042">
    <property type="entry name" value="NEL HOMOLOG"/>
    <property type="match status" value="1"/>
</dbReference>
<protein>
    <recommendedName>
        <fullName evidence="13">Protein kinase C-binding protein NELL1</fullName>
    </recommendedName>
</protein>
<dbReference type="InterPro" id="IPR001007">
    <property type="entry name" value="VWF_dom"/>
</dbReference>
<evidence type="ECO:0000313" key="12">
    <source>
        <dbReference type="Proteomes" id="UP000694395"/>
    </source>
</evidence>
<evidence type="ECO:0000256" key="2">
    <source>
        <dbReference type="ARBA" id="ARBA00022729"/>
    </source>
</evidence>
<keyword evidence="2 8" id="KW-0732">Signal</keyword>
<gene>
    <name evidence="11" type="primary">LOC110506270</name>
</gene>
<dbReference type="SUPFAM" id="SSF57184">
    <property type="entry name" value="Growth factor receptor domain"/>
    <property type="match status" value="1"/>
</dbReference>
<dbReference type="SMART" id="SM00214">
    <property type="entry name" value="VWC"/>
    <property type="match status" value="4"/>
</dbReference>
<evidence type="ECO:0000256" key="1">
    <source>
        <dbReference type="ARBA" id="ARBA00022536"/>
    </source>
</evidence>
<dbReference type="InterPro" id="IPR024731">
    <property type="entry name" value="NELL2-like_EGF"/>
</dbReference>
<dbReference type="InterPro" id="IPR000152">
    <property type="entry name" value="EGF-type_Asp/Asn_hydroxyl_site"/>
</dbReference>
<accession>A0A8C7UH66</accession>
<dbReference type="PROSITE" id="PS01187">
    <property type="entry name" value="EGF_CA"/>
    <property type="match status" value="2"/>
</dbReference>
<evidence type="ECO:0000313" key="11">
    <source>
        <dbReference type="Ensembl" id="ENSOMYP00000094049.2"/>
    </source>
</evidence>
<dbReference type="GO" id="GO:0005615">
    <property type="term" value="C:extracellular space"/>
    <property type="evidence" value="ECO:0007669"/>
    <property type="project" value="TreeGrafter"/>
</dbReference>
<dbReference type="GO" id="GO:0045778">
    <property type="term" value="P:positive regulation of ossification"/>
    <property type="evidence" value="ECO:0007669"/>
    <property type="project" value="TreeGrafter"/>
</dbReference>
<dbReference type="Gene3D" id="2.60.120.200">
    <property type="match status" value="1"/>
</dbReference>
<dbReference type="InterPro" id="IPR018097">
    <property type="entry name" value="EGF_Ca-bd_CS"/>
</dbReference>
<evidence type="ECO:0000256" key="7">
    <source>
        <dbReference type="PROSITE-ProRule" id="PRU00076"/>
    </source>
</evidence>
<dbReference type="SUPFAM" id="SSF57603">
    <property type="entry name" value="FnI-like domain"/>
    <property type="match status" value="2"/>
</dbReference>
<dbReference type="FunFam" id="2.10.25.10:FF:000211">
    <property type="entry name" value="Protein kinase C-binding protein NELL1"/>
    <property type="match status" value="1"/>
</dbReference>
<dbReference type="Pfam" id="PF12947">
    <property type="entry name" value="EGF_3"/>
    <property type="match status" value="1"/>
</dbReference>
<dbReference type="InterPro" id="IPR001881">
    <property type="entry name" value="EGF-like_Ca-bd_dom"/>
</dbReference>
<dbReference type="InterPro" id="IPR000742">
    <property type="entry name" value="EGF"/>
</dbReference>
<feature type="disulfide bond" evidence="7">
    <location>
        <begin position="535"/>
        <end position="544"/>
    </location>
</feature>
<dbReference type="SMART" id="SM00282">
    <property type="entry name" value="LamG"/>
    <property type="match status" value="1"/>
</dbReference>
<comment type="caution">
    <text evidence="7">Lacks conserved residue(s) required for the propagation of feature annotation.</text>
</comment>
<feature type="disulfide bond" evidence="7">
    <location>
        <begin position="517"/>
        <end position="527"/>
    </location>
</feature>
<proteinExistence type="predicted"/>
<dbReference type="InterPro" id="IPR048287">
    <property type="entry name" value="TSPN-like_N"/>
</dbReference>
<dbReference type="PANTHER" id="PTHR24042:SF2">
    <property type="entry name" value="PROTEIN KINASE C-BINDING PROTEIN NELL1"/>
    <property type="match status" value="1"/>
</dbReference>
<reference evidence="11" key="3">
    <citation type="submission" date="2025-09" db="UniProtKB">
        <authorList>
            <consortium name="Ensembl"/>
        </authorList>
    </citation>
    <scope>IDENTIFICATION</scope>
</reference>
<organism evidence="11 12">
    <name type="scientific">Oncorhynchus mykiss</name>
    <name type="common">Rainbow trout</name>
    <name type="synonym">Salmo gairdneri</name>
    <dbReference type="NCBI Taxonomy" id="8022"/>
    <lineage>
        <taxon>Eukaryota</taxon>
        <taxon>Metazoa</taxon>
        <taxon>Chordata</taxon>
        <taxon>Craniata</taxon>
        <taxon>Vertebrata</taxon>
        <taxon>Euteleostomi</taxon>
        <taxon>Actinopterygii</taxon>
        <taxon>Neopterygii</taxon>
        <taxon>Teleostei</taxon>
        <taxon>Protacanthopterygii</taxon>
        <taxon>Salmoniformes</taxon>
        <taxon>Salmonidae</taxon>
        <taxon>Salmoninae</taxon>
        <taxon>Oncorhynchus</taxon>
    </lineage>
</organism>
<dbReference type="GO" id="GO:0005080">
    <property type="term" value="F:protein kinase C binding"/>
    <property type="evidence" value="ECO:0007669"/>
    <property type="project" value="TreeGrafter"/>
</dbReference>
<dbReference type="AlphaFoldDB" id="A0A8C7UH66"/>
<reference evidence="11" key="2">
    <citation type="submission" date="2025-08" db="UniProtKB">
        <authorList>
            <consortium name="Ensembl"/>
        </authorList>
    </citation>
    <scope>IDENTIFICATION</scope>
</reference>
<dbReference type="CDD" id="cd00110">
    <property type="entry name" value="LamG"/>
    <property type="match status" value="1"/>
</dbReference>
<feature type="domain" description="VWFC" evidence="10">
    <location>
        <begin position="690"/>
        <end position="748"/>
    </location>
</feature>
<dbReference type="PROSITE" id="PS01186">
    <property type="entry name" value="EGF_2"/>
    <property type="match status" value="2"/>
</dbReference>
<feature type="signal peptide" evidence="8">
    <location>
        <begin position="1"/>
        <end position="19"/>
    </location>
</feature>
<feature type="chain" id="PRO_5035478783" description="Protein kinase C-binding protein NELL1" evidence="8">
    <location>
        <begin position="20"/>
        <end position="825"/>
    </location>
</feature>
<dbReference type="SMART" id="SM00181">
    <property type="entry name" value="EGF"/>
    <property type="match status" value="6"/>
</dbReference>
<dbReference type="SMART" id="SM00210">
    <property type="entry name" value="TSPN"/>
    <property type="match status" value="1"/>
</dbReference>
<feature type="domain" description="EGF-like" evidence="9">
    <location>
        <begin position="515"/>
        <end position="545"/>
    </location>
</feature>
<dbReference type="InterPro" id="IPR009030">
    <property type="entry name" value="Growth_fac_rcpt_cys_sf"/>
</dbReference>
<evidence type="ECO:0008006" key="13">
    <source>
        <dbReference type="Google" id="ProtNLM"/>
    </source>
</evidence>
<dbReference type="PROSITE" id="PS01208">
    <property type="entry name" value="VWFC_1"/>
    <property type="match status" value="2"/>
</dbReference>
<dbReference type="Proteomes" id="UP000694395">
    <property type="component" value="Chromosome 26"/>
</dbReference>
<feature type="domain" description="VWFC" evidence="10">
    <location>
        <begin position="269"/>
        <end position="330"/>
    </location>
</feature>
<keyword evidence="5 7" id="KW-1015">Disulfide bond</keyword>
<keyword evidence="4" id="KW-0106">Calcium</keyword>
<dbReference type="GO" id="GO:0030855">
    <property type="term" value="P:epithelial cell differentiation"/>
    <property type="evidence" value="ECO:0007669"/>
    <property type="project" value="UniProtKB-ARBA"/>
</dbReference>
<keyword evidence="3" id="KW-0677">Repeat</keyword>
<feature type="domain" description="EGF-like" evidence="9">
    <location>
        <begin position="474"/>
        <end position="514"/>
    </location>
</feature>
<dbReference type="Ensembl" id="ENSOMYT00000102256.2">
    <property type="protein sequence ID" value="ENSOMYP00000094049.2"/>
    <property type="gene ID" value="ENSOMYG00000042747.2"/>
</dbReference>
<dbReference type="InterPro" id="IPR001791">
    <property type="entry name" value="Laminin_G"/>
</dbReference>
<feature type="domain" description="EGF-like" evidence="9">
    <location>
        <begin position="432"/>
        <end position="473"/>
    </location>
</feature>
<dbReference type="Gene3D" id="2.10.25.10">
    <property type="entry name" value="Laminin"/>
    <property type="match status" value="6"/>
</dbReference>
<dbReference type="GeneTree" id="ENSGT00810000125439"/>
<keyword evidence="1 7" id="KW-0245">EGF-like domain</keyword>
<evidence type="ECO:0000256" key="4">
    <source>
        <dbReference type="ARBA" id="ARBA00022837"/>
    </source>
</evidence>
<dbReference type="Pfam" id="PF02210">
    <property type="entry name" value="Laminin_G_2"/>
    <property type="match status" value="1"/>
</dbReference>
<evidence type="ECO:0000259" key="9">
    <source>
        <dbReference type="PROSITE" id="PS50026"/>
    </source>
</evidence>
<dbReference type="CDD" id="cd00054">
    <property type="entry name" value="EGF_CA"/>
    <property type="match status" value="3"/>
</dbReference>
<dbReference type="PROSITE" id="PS50184">
    <property type="entry name" value="VWFC_2"/>
    <property type="match status" value="2"/>
</dbReference>